<evidence type="ECO:0000256" key="10">
    <source>
        <dbReference type="ARBA" id="ARBA00035120"/>
    </source>
</evidence>
<keyword evidence="5 12" id="KW-1133">Transmembrane helix</keyword>
<keyword evidence="7 12" id="KW-0406">Ion transport</keyword>
<evidence type="ECO:0000256" key="8">
    <source>
        <dbReference type="ARBA" id="ARBA00023136"/>
    </source>
</evidence>
<name>A0A933W0D7_RHOPL</name>
<comment type="caution">
    <text evidence="12">Lacks conserved residue(s) required for the propagation of feature annotation.</text>
</comment>
<keyword evidence="3" id="KW-0997">Cell inner membrane</keyword>
<protein>
    <recommendedName>
        <fullName evidence="12">Fluoride-specific ion channel FluC</fullName>
    </recommendedName>
</protein>
<accession>A0A933W0D7</accession>
<keyword evidence="2 12" id="KW-1003">Cell membrane</keyword>
<evidence type="ECO:0000256" key="4">
    <source>
        <dbReference type="ARBA" id="ARBA00022692"/>
    </source>
</evidence>
<dbReference type="EMBL" id="JACRJB010000021">
    <property type="protein sequence ID" value="MBI5129351.1"/>
    <property type="molecule type" value="Genomic_DNA"/>
</dbReference>
<reference evidence="13" key="1">
    <citation type="submission" date="2020-07" db="EMBL/GenBank/DDBJ databases">
        <title>Huge and variable diversity of episymbiotic CPR bacteria and DPANN archaea in groundwater ecosystems.</title>
        <authorList>
            <person name="He C.Y."/>
            <person name="Keren R."/>
            <person name="Whittaker M."/>
            <person name="Farag I.F."/>
            <person name="Doudna J."/>
            <person name="Cate J.H.D."/>
            <person name="Banfield J.F."/>
        </authorList>
    </citation>
    <scope>NUCLEOTIDE SEQUENCE</scope>
    <source>
        <strain evidence="13">NC_groundwater_1818_Pr3_B-0.1um_66_35</strain>
    </source>
</reference>
<dbReference type="GO" id="GO:0140114">
    <property type="term" value="P:cellular detoxification of fluoride"/>
    <property type="evidence" value="ECO:0007669"/>
    <property type="project" value="UniProtKB-UniRule"/>
</dbReference>
<organism evidence="13 14">
    <name type="scientific">Rhodopseudomonas palustris</name>
    <dbReference type="NCBI Taxonomy" id="1076"/>
    <lineage>
        <taxon>Bacteria</taxon>
        <taxon>Pseudomonadati</taxon>
        <taxon>Pseudomonadota</taxon>
        <taxon>Alphaproteobacteria</taxon>
        <taxon>Hyphomicrobiales</taxon>
        <taxon>Nitrobacteraceae</taxon>
        <taxon>Rhodopseudomonas</taxon>
    </lineage>
</organism>
<comment type="caution">
    <text evidence="13">The sequence shown here is derived from an EMBL/GenBank/DDBJ whole genome shotgun (WGS) entry which is preliminary data.</text>
</comment>
<feature type="binding site" evidence="12">
    <location>
        <position position="85"/>
    </location>
    <ligand>
        <name>Na(+)</name>
        <dbReference type="ChEBI" id="CHEBI:29101"/>
        <note>structural</note>
    </ligand>
</feature>
<keyword evidence="12" id="KW-0813">Transport</keyword>
<evidence type="ECO:0000256" key="2">
    <source>
        <dbReference type="ARBA" id="ARBA00022475"/>
    </source>
</evidence>
<evidence type="ECO:0000313" key="13">
    <source>
        <dbReference type="EMBL" id="MBI5129351.1"/>
    </source>
</evidence>
<keyword evidence="8 12" id="KW-0472">Membrane</keyword>
<feature type="transmembrane region" description="Helical" evidence="12">
    <location>
        <begin position="102"/>
        <end position="125"/>
    </location>
</feature>
<keyword evidence="4 12" id="KW-0812">Transmembrane</keyword>
<comment type="activity regulation">
    <text evidence="12">Na(+) is not transported, but it plays an essential structural role and its presence is essential for fluoride channel function.</text>
</comment>
<feature type="binding site" evidence="12">
    <location>
        <position position="82"/>
    </location>
    <ligand>
        <name>Na(+)</name>
        <dbReference type="ChEBI" id="CHEBI:29101"/>
        <note>structural</note>
    </ligand>
</feature>
<dbReference type="Pfam" id="PF02537">
    <property type="entry name" value="CRCB"/>
    <property type="match status" value="1"/>
</dbReference>
<evidence type="ECO:0000256" key="3">
    <source>
        <dbReference type="ARBA" id="ARBA00022519"/>
    </source>
</evidence>
<evidence type="ECO:0000256" key="5">
    <source>
        <dbReference type="ARBA" id="ARBA00022989"/>
    </source>
</evidence>
<dbReference type="InterPro" id="IPR003691">
    <property type="entry name" value="FluC"/>
</dbReference>
<evidence type="ECO:0000256" key="6">
    <source>
        <dbReference type="ARBA" id="ARBA00023053"/>
    </source>
</evidence>
<comment type="function">
    <text evidence="12">Fluoride-specific ion channel. Important for reducing fluoride concentration in the cell, thus reducing its toxicity.</text>
</comment>
<dbReference type="GO" id="GO:0062054">
    <property type="term" value="F:fluoride channel activity"/>
    <property type="evidence" value="ECO:0007669"/>
    <property type="project" value="UniProtKB-UniRule"/>
</dbReference>
<keyword evidence="6 12" id="KW-0915">Sodium</keyword>
<evidence type="ECO:0000313" key="14">
    <source>
        <dbReference type="Proteomes" id="UP000782519"/>
    </source>
</evidence>
<evidence type="ECO:0000256" key="11">
    <source>
        <dbReference type="ARBA" id="ARBA00035585"/>
    </source>
</evidence>
<keyword evidence="9 12" id="KW-0407">Ion channel</keyword>
<dbReference type="GO" id="GO:0046872">
    <property type="term" value="F:metal ion binding"/>
    <property type="evidence" value="ECO:0007669"/>
    <property type="project" value="UniProtKB-KW"/>
</dbReference>
<comment type="similarity">
    <text evidence="10 12">Belongs to the fluoride channel Fluc/FEX (TC 1.A.43) family.</text>
</comment>
<dbReference type="Proteomes" id="UP000782519">
    <property type="component" value="Unassembled WGS sequence"/>
</dbReference>
<evidence type="ECO:0000256" key="7">
    <source>
        <dbReference type="ARBA" id="ARBA00023065"/>
    </source>
</evidence>
<feature type="transmembrane region" description="Helical" evidence="12">
    <location>
        <begin position="37"/>
        <end position="59"/>
    </location>
</feature>
<evidence type="ECO:0000256" key="1">
    <source>
        <dbReference type="ARBA" id="ARBA00004651"/>
    </source>
</evidence>
<evidence type="ECO:0000256" key="12">
    <source>
        <dbReference type="HAMAP-Rule" id="MF_00454"/>
    </source>
</evidence>
<comment type="subcellular location">
    <subcellularLocation>
        <location evidence="1 12">Cell membrane</location>
        <topology evidence="1 12">Multi-pass membrane protein</topology>
    </subcellularLocation>
</comment>
<sequence length="147" mass="15193">MPASRIVLCTAVALGSSLGALSRFATASIIMEIGVGGDLVATAFVNVAGSFIIALYATLTDRRGAFPASDVSRQFVMAGFCGGYTTRSLMGLETFMIILDHHALSGAAYVTGVIALSLLAAAAGYRLGRLFEPSPPGKTIEECRALS</sequence>
<comment type="catalytic activity">
    <reaction evidence="11">
        <text>fluoride(in) = fluoride(out)</text>
        <dbReference type="Rhea" id="RHEA:76159"/>
        <dbReference type="ChEBI" id="CHEBI:17051"/>
    </reaction>
    <physiologicalReaction direction="left-to-right" evidence="11">
        <dbReference type="Rhea" id="RHEA:76160"/>
    </physiologicalReaction>
</comment>
<gene>
    <name evidence="12" type="primary">fluC</name>
    <name evidence="12" type="synonym">crcB</name>
    <name evidence="13" type="ORF">HZA66_07905</name>
</gene>
<dbReference type="AlphaFoldDB" id="A0A933W0D7"/>
<keyword evidence="12" id="KW-0479">Metal-binding</keyword>
<evidence type="ECO:0000256" key="9">
    <source>
        <dbReference type="ARBA" id="ARBA00023303"/>
    </source>
</evidence>
<dbReference type="GO" id="GO:0005886">
    <property type="term" value="C:plasma membrane"/>
    <property type="evidence" value="ECO:0007669"/>
    <property type="project" value="UniProtKB-SubCell"/>
</dbReference>
<dbReference type="HAMAP" id="MF_00454">
    <property type="entry name" value="FluC"/>
    <property type="match status" value="1"/>
</dbReference>
<proteinExistence type="inferred from homology"/>